<dbReference type="SUPFAM" id="SSF53955">
    <property type="entry name" value="Lysozyme-like"/>
    <property type="match status" value="1"/>
</dbReference>
<evidence type="ECO:0000259" key="2">
    <source>
        <dbReference type="Pfam" id="PF00182"/>
    </source>
</evidence>
<gene>
    <name evidence="5" type="ORF">MM171A00166_0053</name>
    <name evidence="7" type="ORF">MM415A00140_0002</name>
    <name evidence="4" type="ORF">MM415B00227_0074</name>
    <name evidence="3" type="ORF">TM448A00134_0043</name>
    <name evidence="6" type="ORF">TM448B00166_0058</name>
</gene>
<dbReference type="AlphaFoldDB" id="A0A6H1ZB73"/>
<evidence type="ECO:0000313" key="3">
    <source>
        <dbReference type="EMBL" id="QJA44709.1"/>
    </source>
</evidence>
<dbReference type="EMBL" id="MT145197">
    <property type="protein sequence ID" value="QJI05252.1"/>
    <property type="molecule type" value="Genomic_DNA"/>
</dbReference>
<evidence type="ECO:0000313" key="7">
    <source>
        <dbReference type="EMBL" id="QJI05252.1"/>
    </source>
</evidence>
<dbReference type="InterPro" id="IPR023346">
    <property type="entry name" value="Lysozyme-like_dom_sf"/>
</dbReference>
<evidence type="ECO:0000313" key="6">
    <source>
        <dbReference type="EMBL" id="QJH94014.1"/>
    </source>
</evidence>
<dbReference type="EMBL" id="MT144594">
    <property type="protein sequence ID" value="QJH94014.1"/>
    <property type="molecule type" value="Genomic_DNA"/>
</dbReference>
<protein>
    <submittedName>
        <fullName evidence="3">Putative glycoside hydrolase</fullName>
    </submittedName>
</protein>
<feature type="domain" description="Glycoside hydrolase family 19 catalytic" evidence="2">
    <location>
        <begin position="38"/>
        <end position="111"/>
    </location>
</feature>
<dbReference type="EMBL" id="MT141570">
    <property type="protein sequence ID" value="QJA67412.1"/>
    <property type="molecule type" value="Genomic_DNA"/>
</dbReference>
<dbReference type="EMBL" id="MT143979">
    <property type="protein sequence ID" value="QJA44709.1"/>
    <property type="molecule type" value="Genomic_DNA"/>
</dbReference>
<name>A0A6H1ZB73_9ZZZZ</name>
<evidence type="ECO:0000313" key="5">
    <source>
        <dbReference type="EMBL" id="QJB00810.1"/>
    </source>
</evidence>
<dbReference type="EMBL" id="MT143701">
    <property type="protein sequence ID" value="QJB00810.1"/>
    <property type="molecule type" value="Genomic_DNA"/>
</dbReference>
<keyword evidence="3" id="KW-0378">Hydrolase</keyword>
<sequence>MDRKAFYDAIRGDINLTTENVSGFEKVLPYMEARSTPINDGAYALATGFWETAQTMQPVKEAYWLSESWRKKNLRYFPWYGRGLIQTTWEDNYRKMGEAIGVDLIKNPDLLLEWEYALPAMFIGMEKGMYTGKSFDHYIDDLDESDDEDLREFVAARRIVNGTDKALAIGKLALTFERGLKAAGYGKTTVRAKKPTPAPNLPRQDAGARAGQTHSSDPSSDYPADRGGWLAALIKILNAIFGAK</sequence>
<dbReference type="GO" id="GO:0006032">
    <property type="term" value="P:chitin catabolic process"/>
    <property type="evidence" value="ECO:0007669"/>
    <property type="project" value="InterPro"/>
</dbReference>
<feature type="region of interest" description="Disordered" evidence="1">
    <location>
        <begin position="187"/>
        <end position="223"/>
    </location>
</feature>
<organism evidence="3">
    <name type="scientific">viral metagenome</name>
    <dbReference type="NCBI Taxonomy" id="1070528"/>
    <lineage>
        <taxon>unclassified sequences</taxon>
        <taxon>metagenomes</taxon>
        <taxon>organismal metagenomes</taxon>
    </lineage>
</organism>
<dbReference type="Gene3D" id="1.10.530.10">
    <property type="match status" value="1"/>
</dbReference>
<dbReference type="InterPro" id="IPR000726">
    <property type="entry name" value="Glyco_hydro_19_cat"/>
</dbReference>
<evidence type="ECO:0000313" key="4">
    <source>
        <dbReference type="EMBL" id="QJA67412.1"/>
    </source>
</evidence>
<evidence type="ECO:0000256" key="1">
    <source>
        <dbReference type="SAM" id="MobiDB-lite"/>
    </source>
</evidence>
<proteinExistence type="predicted"/>
<dbReference type="GO" id="GO:0016998">
    <property type="term" value="P:cell wall macromolecule catabolic process"/>
    <property type="evidence" value="ECO:0007669"/>
    <property type="project" value="InterPro"/>
</dbReference>
<dbReference type="GO" id="GO:0004568">
    <property type="term" value="F:chitinase activity"/>
    <property type="evidence" value="ECO:0007669"/>
    <property type="project" value="InterPro"/>
</dbReference>
<reference evidence="3" key="1">
    <citation type="submission" date="2020-03" db="EMBL/GenBank/DDBJ databases">
        <title>The deep terrestrial virosphere.</title>
        <authorList>
            <person name="Holmfeldt K."/>
            <person name="Nilsson E."/>
            <person name="Simone D."/>
            <person name="Lopez-Fernandez M."/>
            <person name="Wu X."/>
            <person name="de Brujin I."/>
            <person name="Lundin D."/>
            <person name="Andersson A."/>
            <person name="Bertilsson S."/>
            <person name="Dopson M."/>
        </authorList>
    </citation>
    <scope>NUCLEOTIDE SEQUENCE</scope>
    <source>
        <strain evidence="5">MM171A00166</strain>
        <strain evidence="7">MM415A00140</strain>
        <strain evidence="4">MM415B00227</strain>
        <strain evidence="3">TM448A00134</strain>
        <strain evidence="6">TM448B00166</strain>
    </source>
</reference>
<accession>A0A6H1ZB73</accession>
<dbReference type="Pfam" id="PF00182">
    <property type="entry name" value="Glyco_hydro_19"/>
    <property type="match status" value="1"/>
</dbReference>